<dbReference type="OrthoDB" id="9815506at2"/>
<dbReference type="PANTHER" id="PTHR34069">
    <property type="entry name" value="3-OXOACYL-[ACYL-CARRIER-PROTEIN] SYNTHASE 3"/>
    <property type="match status" value="1"/>
</dbReference>
<evidence type="ECO:0000259" key="5">
    <source>
        <dbReference type="Pfam" id="PF08545"/>
    </source>
</evidence>
<keyword evidence="2" id="KW-0808">Transferase</keyword>
<dbReference type="InterPro" id="IPR016039">
    <property type="entry name" value="Thiolase-like"/>
</dbReference>
<dbReference type="Pfam" id="PF08541">
    <property type="entry name" value="ACP_syn_III_C"/>
    <property type="match status" value="1"/>
</dbReference>
<feature type="domain" description="Beta-ketoacyl-[acyl-carrier-protein] synthase III C-terminal" evidence="4">
    <location>
        <begin position="299"/>
        <end position="387"/>
    </location>
</feature>
<evidence type="ECO:0000256" key="1">
    <source>
        <dbReference type="ARBA" id="ARBA00022490"/>
    </source>
</evidence>
<feature type="domain" description="Beta-ketoacyl-[acyl-carrier-protein] synthase III N-terminal" evidence="5">
    <location>
        <begin position="167"/>
        <end position="246"/>
    </location>
</feature>
<sequence length="407" mass="42779">MVPGALSVHCRSDLRRSRDWPCTPRISRCKCNVIQDPPLPTVGLSLRGLILVRLRVSNELGSAAAVLQGLGGWVPPRVVTNEELPASWGVDDAWVRRRTGIGTRHWADADTSTGDAAERAARLALASARTPRVDAVIVATSTPDRPMPATAPQLASRLGLEGVAAWDVSAACSGFVYGLAAAAGVICAGIAERVLLVAADVYSTLIAPEDRSAGVVFADGAGAVVLRRGLSGEPGGVLGFDLGSDGTGHHLIEVAGGGALERARPRAYRPADRYFRMDGREVFQHAVTRMTESSRLLLKNVGWTAAHVDRLVAHQANARILSAVGERLDIPADRCVNHVERVGNTGAASIPLALADAAAREDLRAGQRVLITAFGAGLTWGSAALLWPELDRIAPVHDTGTSAGRSL</sequence>
<evidence type="ECO:0000313" key="7">
    <source>
        <dbReference type="Proteomes" id="UP000248039"/>
    </source>
</evidence>
<dbReference type="CDD" id="cd00830">
    <property type="entry name" value="KAS_III"/>
    <property type="match status" value="1"/>
</dbReference>
<dbReference type="SUPFAM" id="SSF53901">
    <property type="entry name" value="Thiolase-like"/>
    <property type="match status" value="1"/>
</dbReference>
<accession>A0A2V4N4W4</accession>
<evidence type="ECO:0000259" key="4">
    <source>
        <dbReference type="Pfam" id="PF08541"/>
    </source>
</evidence>
<dbReference type="NCBIfam" id="NF006829">
    <property type="entry name" value="PRK09352.1"/>
    <property type="match status" value="1"/>
</dbReference>
<dbReference type="AlphaFoldDB" id="A0A2V4N4W4"/>
<dbReference type="Gene3D" id="3.40.47.10">
    <property type="match status" value="1"/>
</dbReference>
<keyword evidence="3" id="KW-0012">Acyltransferase</keyword>
<dbReference type="Proteomes" id="UP000248039">
    <property type="component" value="Unassembled WGS sequence"/>
</dbReference>
<evidence type="ECO:0000256" key="2">
    <source>
        <dbReference type="ARBA" id="ARBA00022679"/>
    </source>
</evidence>
<comment type="caution">
    <text evidence="6">The sequence shown here is derived from an EMBL/GenBank/DDBJ whole genome shotgun (WGS) entry which is preliminary data.</text>
</comment>
<evidence type="ECO:0000313" key="6">
    <source>
        <dbReference type="EMBL" id="PYC66077.1"/>
    </source>
</evidence>
<name>A0A2V4N4W4_9ACTN</name>
<keyword evidence="1" id="KW-0963">Cytoplasm</keyword>
<dbReference type="EMBL" id="PYBW01000186">
    <property type="protein sequence ID" value="PYC66077.1"/>
    <property type="molecule type" value="Genomic_DNA"/>
</dbReference>
<dbReference type="InterPro" id="IPR013751">
    <property type="entry name" value="ACP_syn_III_N"/>
</dbReference>
<keyword evidence="7" id="KW-1185">Reference proteome</keyword>
<dbReference type="GO" id="GO:0006633">
    <property type="term" value="P:fatty acid biosynthetic process"/>
    <property type="evidence" value="ECO:0007669"/>
    <property type="project" value="InterPro"/>
</dbReference>
<dbReference type="PANTHER" id="PTHR34069:SF2">
    <property type="entry name" value="BETA-KETOACYL-[ACYL-CARRIER-PROTEIN] SYNTHASE III"/>
    <property type="match status" value="1"/>
</dbReference>
<evidence type="ECO:0000256" key="3">
    <source>
        <dbReference type="ARBA" id="ARBA00023315"/>
    </source>
</evidence>
<dbReference type="GO" id="GO:0044550">
    <property type="term" value="P:secondary metabolite biosynthetic process"/>
    <property type="evidence" value="ECO:0007669"/>
    <property type="project" value="TreeGrafter"/>
</dbReference>
<organism evidence="6 7">
    <name type="scientific">Streptomyces tateyamensis</name>
    <dbReference type="NCBI Taxonomy" id="565073"/>
    <lineage>
        <taxon>Bacteria</taxon>
        <taxon>Bacillati</taxon>
        <taxon>Actinomycetota</taxon>
        <taxon>Actinomycetes</taxon>
        <taxon>Kitasatosporales</taxon>
        <taxon>Streptomycetaceae</taxon>
        <taxon>Streptomyces</taxon>
    </lineage>
</organism>
<protein>
    <submittedName>
        <fullName evidence="6">3-oxoacyl-ACP synthase</fullName>
    </submittedName>
</protein>
<gene>
    <name evidence="6" type="ORF">C7C46_31805</name>
</gene>
<dbReference type="Pfam" id="PF08545">
    <property type="entry name" value="ACP_syn_III"/>
    <property type="match status" value="1"/>
</dbReference>
<dbReference type="GO" id="GO:0004315">
    <property type="term" value="F:3-oxoacyl-[acyl-carrier-protein] synthase activity"/>
    <property type="evidence" value="ECO:0007669"/>
    <property type="project" value="InterPro"/>
</dbReference>
<reference evidence="6 7" key="1">
    <citation type="submission" date="2018-03" db="EMBL/GenBank/DDBJ databases">
        <title>Bioinformatic expansion and discovery of thiopeptide antibiotics.</title>
        <authorList>
            <person name="Schwalen C.J."/>
            <person name="Hudson G.A."/>
            <person name="Mitchell D.A."/>
        </authorList>
    </citation>
    <scope>NUCLEOTIDE SEQUENCE [LARGE SCALE GENOMIC DNA]</scope>
    <source>
        <strain evidence="6 7">ATCC 21389</strain>
    </source>
</reference>
<proteinExistence type="predicted"/>
<dbReference type="InterPro" id="IPR013747">
    <property type="entry name" value="ACP_syn_III_C"/>
</dbReference>